<evidence type="ECO:0000313" key="1">
    <source>
        <dbReference type="EMBL" id="KAK7693225.1"/>
    </source>
</evidence>
<name>A0AAW0GIV4_9APHY</name>
<dbReference type="Proteomes" id="UP001385951">
    <property type="component" value="Unassembled WGS sequence"/>
</dbReference>
<protein>
    <submittedName>
        <fullName evidence="1">Uncharacterized protein</fullName>
    </submittedName>
</protein>
<gene>
    <name evidence="1" type="ORF">QCA50_002791</name>
</gene>
<dbReference type="AlphaFoldDB" id="A0AAW0GIV4"/>
<evidence type="ECO:0000313" key="2">
    <source>
        <dbReference type="Proteomes" id="UP001385951"/>
    </source>
</evidence>
<reference evidence="1 2" key="1">
    <citation type="submission" date="2022-09" db="EMBL/GenBank/DDBJ databases">
        <authorList>
            <person name="Palmer J.M."/>
        </authorList>
    </citation>
    <scope>NUCLEOTIDE SEQUENCE [LARGE SCALE GENOMIC DNA]</scope>
    <source>
        <strain evidence="1 2">DSM 7382</strain>
    </source>
</reference>
<sequence length="133" mass="15156">MARRFTQLSRMSRLRSIFRPTDIRPTFPRMHVTSSRISYWMVATSRCCRSHSFGLYLLEIYLEPTVFSHTATSIASADLYPMPTTHSLDSLDWQVGVLHCSLQTSICQPVASQDPAAHSHHVHSNIRTTELPI</sequence>
<proteinExistence type="predicted"/>
<dbReference type="EMBL" id="JASBNA010000003">
    <property type="protein sequence ID" value="KAK7693225.1"/>
    <property type="molecule type" value="Genomic_DNA"/>
</dbReference>
<accession>A0AAW0GIV4</accession>
<organism evidence="1 2">
    <name type="scientific">Cerrena zonata</name>
    <dbReference type="NCBI Taxonomy" id="2478898"/>
    <lineage>
        <taxon>Eukaryota</taxon>
        <taxon>Fungi</taxon>
        <taxon>Dikarya</taxon>
        <taxon>Basidiomycota</taxon>
        <taxon>Agaricomycotina</taxon>
        <taxon>Agaricomycetes</taxon>
        <taxon>Polyporales</taxon>
        <taxon>Cerrenaceae</taxon>
        <taxon>Cerrena</taxon>
    </lineage>
</organism>
<keyword evidence="2" id="KW-1185">Reference proteome</keyword>
<comment type="caution">
    <text evidence="1">The sequence shown here is derived from an EMBL/GenBank/DDBJ whole genome shotgun (WGS) entry which is preliminary data.</text>
</comment>